<keyword evidence="5" id="KW-0053">Apoptosis</keyword>
<keyword evidence="3" id="KW-0813">Transport</keyword>
<evidence type="ECO:0000256" key="9">
    <source>
        <dbReference type="ARBA" id="ARBA00023054"/>
    </source>
</evidence>
<comment type="similarity">
    <text evidence="2">Belongs to the BCAP29/BCAP31 family.</text>
</comment>
<evidence type="ECO:0000256" key="12">
    <source>
        <dbReference type="SAM" id="MobiDB-lite"/>
    </source>
</evidence>
<evidence type="ECO:0008006" key="15">
    <source>
        <dbReference type="Google" id="ProtNLM"/>
    </source>
</evidence>
<dbReference type="FunFam" id="1.20.5.110:FF:000011">
    <property type="entry name" value="B-cell receptor-associated protein 29"/>
    <property type="match status" value="1"/>
</dbReference>
<reference evidence="13 14" key="1">
    <citation type="submission" date="2022-03" db="EMBL/GenBank/DDBJ databases">
        <authorList>
            <person name="Macdonald S."/>
            <person name="Ahmed S."/>
            <person name="Newling K."/>
        </authorList>
    </citation>
    <scope>NUCLEOTIDE SEQUENCE [LARGE SCALE GENOMIC DNA]</scope>
</reference>
<name>A0ABC8KMD8_ERUVS</name>
<dbReference type="Proteomes" id="UP001642260">
    <property type="component" value="Unassembled WGS sequence"/>
</dbReference>
<evidence type="ECO:0000256" key="2">
    <source>
        <dbReference type="ARBA" id="ARBA00007956"/>
    </source>
</evidence>
<evidence type="ECO:0000256" key="6">
    <source>
        <dbReference type="ARBA" id="ARBA00022824"/>
    </source>
</evidence>
<comment type="caution">
    <text evidence="13">The sequence shown here is derived from an EMBL/GenBank/DDBJ whole genome shotgun (WGS) entry which is preliminary data.</text>
</comment>
<keyword evidence="6" id="KW-0256">Endoplasmic reticulum</keyword>
<accession>A0ABC8KMD8</accession>
<feature type="region of interest" description="Disordered" evidence="12">
    <location>
        <begin position="1"/>
        <end position="27"/>
    </location>
</feature>
<dbReference type="EMBL" id="CAKOAT010271821">
    <property type="protein sequence ID" value="CAH8359722.1"/>
    <property type="molecule type" value="Genomic_DNA"/>
</dbReference>
<keyword evidence="4" id="KW-0812">Transmembrane</keyword>
<gene>
    <name evidence="13" type="ORF">ERUC_LOCUS25478</name>
</gene>
<evidence type="ECO:0000256" key="7">
    <source>
        <dbReference type="ARBA" id="ARBA00022927"/>
    </source>
</evidence>
<dbReference type="Gene3D" id="1.20.5.110">
    <property type="match status" value="1"/>
</dbReference>
<organism evidence="13 14">
    <name type="scientific">Eruca vesicaria subsp. sativa</name>
    <name type="common">Garden rocket</name>
    <name type="synonym">Eruca sativa</name>
    <dbReference type="NCBI Taxonomy" id="29727"/>
    <lineage>
        <taxon>Eukaryota</taxon>
        <taxon>Viridiplantae</taxon>
        <taxon>Streptophyta</taxon>
        <taxon>Embryophyta</taxon>
        <taxon>Tracheophyta</taxon>
        <taxon>Spermatophyta</taxon>
        <taxon>Magnoliopsida</taxon>
        <taxon>eudicotyledons</taxon>
        <taxon>Gunneridae</taxon>
        <taxon>Pentapetalae</taxon>
        <taxon>rosids</taxon>
        <taxon>malvids</taxon>
        <taxon>Brassicales</taxon>
        <taxon>Brassicaceae</taxon>
        <taxon>Brassiceae</taxon>
        <taxon>Eruca</taxon>
    </lineage>
</organism>
<proteinExistence type="inferred from homology"/>
<keyword evidence="8" id="KW-1133">Transmembrane helix</keyword>
<evidence type="ECO:0000256" key="1">
    <source>
        <dbReference type="ARBA" id="ARBA00004477"/>
    </source>
</evidence>
<protein>
    <recommendedName>
        <fullName evidence="15">Endoplasmic reticulum transmembrane protein</fullName>
    </recommendedName>
</protein>
<evidence type="ECO:0000256" key="3">
    <source>
        <dbReference type="ARBA" id="ARBA00022448"/>
    </source>
</evidence>
<evidence type="ECO:0000256" key="5">
    <source>
        <dbReference type="ARBA" id="ARBA00022703"/>
    </source>
</evidence>
<sequence length="112" mass="12723">MINIKPSFPSINVPVSNAGSSKGELEQLRKKRTGLKEKEEKTDKVIRQLKEKLSCVAENLKKVEEEAKEKETKLETAEAHVTSLQMQSSELLFEYDRLLGDNQTLQNHIIGK</sequence>
<keyword evidence="14" id="KW-1185">Reference proteome</keyword>
<comment type="subcellular location">
    <subcellularLocation>
        <location evidence="1">Endoplasmic reticulum membrane</location>
        <topology evidence="1">Multi-pass membrane protein</topology>
    </subcellularLocation>
</comment>
<keyword evidence="10" id="KW-0472">Membrane</keyword>
<keyword evidence="9 11" id="KW-0175">Coiled coil</keyword>
<evidence type="ECO:0000256" key="8">
    <source>
        <dbReference type="ARBA" id="ARBA00022989"/>
    </source>
</evidence>
<dbReference type="GO" id="GO:0015031">
    <property type="term" value="P:protein transport"/>
    <property type="evidence" value="ECO:0007669"/>
    <property type="project" value="UniProtKB-KW"/>
</dbReference>
<keyword evidence="7" id="KW-0653">Protein transport</keyword>
<evidence type="ECO:0000256" key="10">
    <source>
        <dbReference type="ARBA" id="ARBA00023136"/>
    </source>
</evidence>
<feature type="compositionally biased region" description="Polar residues" evidence="12">
    <location>
        <begin position="9"/>
        <end position="20"/>
    </location>
</feature>
<feature type="coiled-coil region" evidence="11">
    <location>
        <begin position="46"/>
        <end position="87"/>
    </location>
</feature>
<evidence type="ECO:0000313" key="13">
    <source>
        <dbReference type="EMBL" id="CAH8359722.1"/>
    </source>
</evidence>
<evidence type="ECO:0000313" key="14">
    <source>
        <dbReference type="Proteomes" id="UP001642260"/>
    </source>
</evidence>
<dbReference type="GO" id="GO:0005789">
    <property type="term" value="C:endoplasmic reticulum membrane"/>
    <property type="evidence" value="ECO:0007669"/>
    <property type="project" value="UniProtKB-SubCell"/>
</dbReference>
<dbReference type="AlphaFoldDB" id="A0ABC8KMD8"/>
<evidence type="ECO:0000256" key="4">
    <source>
        <dbReference type="ARBA" id="ARBA00022692"/>
    </source>
</evidence>
<evidence type="ECO:0000256" key="11">
    <source>
        <dbReference type="SAM" id="Coils"/>
    </source>
</evidence>